<dbReference type="AlphaFoldDB" id="A0A0E9XMU1"/>
<reference evidence="2" key="1">
    <citation type="submission" date="2014-11" db="EMBL/GenBank/DDBJ databases">
        <authorList>
            <person name="Amaro Gonzalez C."/>
        </authorList>
    </citation>
    <scope>NUCLEOTIDE SEQUENCE</scope>
</reference>
<keyword evidence="1" id="KW-1133">Transmembrane helix</keyword>
<evidence type="ECO:0000256" key="1">
    <source>
        <dbReference type="SAM" id="Phobius"/>
    </source>
</evidence>
<dbReference type="EMBL" id="GBXM01005412">
    <property type="protein sequence ID" value="JAI03166.1"/>
    <property type="molecule type" value="Transcribed_RNA"/>
</dbReference>
<organism evidence="2">
    <name type="scientific">Anguilla anguilla</name>
    <name type="common">European freshwater eel</name>
    <name type="synonym">Muraena anguilla</name>
    <dbReference type="NCBI Taxonomy" id="7936"/>
    <lineage>
        <taxon>Eukaryota</taxon>
        <taxon>Metazoa</taxon>
        <taxon>Chordata</taxon>
        <taxon>Craniata</taxon>
        <taxon>Vertebrata</taxon>
        <taxon>Euteleostomi</taxon>
        <taxon>Actinopterygii</taxon>
        <taxon>Neopterygii</taxon>
        <taxon>Teleostei</taxon>
        <taxon>Anguilliformes</taxon>
        <taxon>Anguillidae</taxon>
        <taxon>Anguilla</taxon>
    </lineage>
</organism>
<protein>
    <submittedName>
        <fullName evidence="2">Uncharacterized protein</fullName>
    </submittedName>
</protein>
<accession>A0A0E9XMU1</accession>
<keyword evidence="1" id="KW-0472">Membrane</keyword>
<evidence type="ECO:0000313" key="2">
    <source>
        <dbReference type="EMBL" id="JAI03166.1"/>
    </source>
</evidence>
<reference evidence="2" key="2">
    <citation type="journal article" date="2015" name="Fish Shellfish Immunol.">
        <title>Early steps in the European eel (Anguilla anguilla)-Vibrio vulnificus interaction in the gills: Role of the RtxA13 toxin.</title>
        <authorList>
            <person name="Callol A."/>
            <person name="Pajuelo D."/>
            <person name="Ebbesson L."/>
            <person name="Teles M."/>
            <person name="MacKenzie S."/>
            <person name="Amaro C."/>
        </authorList>
    </citation>
    <scope>NUCLEOTIDE SEQUENCE</scope>
</reference>
<sequence>MPRKHSQSQHSKCTMHAKIFPVSSALVVCTNSGVGFYLSAILTWSAQLARLR</sequence>
<proteinExistence type="predicted"/>
<keyword evidence="1" id="KW-0812">Transmembrane</keyword>
<feature type="transmembrane region" description="Helical" evidence="1">
    <location>
        <begin position="20"/>
        <end position="44"/>
    </location>
</feature>
<name>A0A0E9XMU1_ANGAN</name>